<dbReference type="Gene3D" id="3.30.1330.120">
    <property type="entry name" value="2-methylcitrate dehydratase PrpD"/>
    <property type="match status" value="1"/>
</dbReference>
<dbReference type="PANTHER" id="PTHR43709">
    <property type="entry name" value="ACONITATE ISOMERASE-RELATED"/>
    <property type="match status" value="1"/>
</dbReference>
<comment type="caution">
    <text evidence="6">The sequence shown here is derived from an EMBL/GenBank/DDBJ whole genome shotgun (WGS) entry which is preliminary data.</text>
</comment>
<name>A0AA38X402_9EURO</name>
<sequence length="825" mass="88233">MSSQRKVPVAYIRGGTSKALFFHEHDVPSPGTNRDRFLRRIMGSPDPLQIDGMGGSHIVTSKIAIIKPSEKPDVDVDYTFVQVGIDNNVVGYSGNCGNISAGVGSFAIDEGLVKEKRSGVRIDPAIDTQEVIGATLNSGVLPTTTALDSTVINDISVDFTICDVGNTIVFARAQDLGILGNEKPADLDNDTALIARIKELRGKAAQKVGMCKNWELVDEQSPMLPMVALISPSTTPETHIQSRLFLDNKCHTSMAGTGAICTAACSRVTGSIVNQLISAENLQKTTLEIQHPLGQIPVVVKTRPKSNDDIPDYESLSFIRTSRRILDGSLSVPDDVKDTFEDNASSKRDHPANGIPSGITLSHESQTNGLAHRPRATTTKDYLAFIGNLRYSDLSPEVRQKLRLLFLDYIGVAAAATQLADSSTPFVKAARALNGGGTTTAIGNGQTWSASTAALLNGALAHSLDFDDTHARGCLHPGVSVISAALAEAENCPEAAVADFWTALAAGYEVTCRLGVALGTGGYSLGFHNTSTAGMFGAVAAVGKLRKVDFTTMENAFGLALSKVSGSMQYLANGSWNKRLHPGFAASDALTCVTLAEAGVSGAAEPVEGRYGLLNLFSALRGKSTKDSAGPFLDDWEFDSTAIKPYPACRMTHGQIELATALSLEEQVYDVKAIVVSLSKECFAIVGEAAENKTKPRTIVDAQFSSFYQTAVAWLYGSQLGWTVYDFIDDPRVGSLMEKIKVNVNKSYIGLESSIRVEWLNGKVREEALRNPIGEPENPITWTGAKTKFLSLAIPVYGEKRANAICAIIPELDAHGLKALMDLVK</sequence>
<evidence type="ECO:0000313" key="6">
    <source>
        <dbReference type="EMBL" id="KAJ9606360.1"/>
    </source>
</evidence>
<evidence type="ECO:0000259" key="4">
    <source>
        <dbReference type="Pfam" id="PF03972"/>
    </source>
</evidence>
<evidence type="ECO:0000259" key="5">
    <source>
        <dbReference type="Pfam" id="PF19305"/>
    </source>
</evidence>
<protein>
    <submittedName>
        <fullName evidence="6">Uncharacterized protein</fullName>
    </submittedName>
</protein>
<dbReference type="Pfam" id="PF19305">
    <property type="entry name" value="MmgE_PrpD_C"/>
    <property type="match status" value="1"/>
</dbReference>
<feature type="compositionally biased region" description="Polar residues" evidence="3">
    <location>
        <begin position="359"/>
        <end position="369"/>
    </location>
</feature>
<dbReference type="SUPFAM" id="SSF54506">
    <property type="entry name" value="Diaminopimelate epimerase-like"/>
    <property type="match status" value="2"/>
</dbReference>
<dbReference type="Gene3D" id="1.10.4100.10">
    <property type="entry name" value="2-methylcitrate dehydratase PrpD"/>
    <property type="match status" value="1"/>
</dbReference>
<dbReference type="InterPro" id="IPR045337">
    <property type="entry name" value="MmgE_PrpD_C"/>
</dbReference>
<feature type="domain" description="MmgE/PrpD C-terminal" evidence="5">
    <location>
        <begin position="646"/>
        <end position="805"/>
    </location>
</feature>
<dbReference type="InterPro" id="IPR036148">
    <property type="entry name" value="MmgE/PrpD_sf"/>
</dbReference>
<dbReference type="InterPro" id="IPR042183">
    <property type="entry name" value="MmgE/PrpD_sf_1"/>
</dbReference>
<dbReference type="GO" id="GO:0016829">
    <property type="term" value="F:lyase activity"/>
    <property type="evidence" value="ECO:0007669"/>
    <property type="project" value="InterPro"/>
</dbReference>
<dbReference type="PANTHER" id="PTHR43709:SF2">
    <property type="entry name" value="DUF453 DOMAIN PROTEIN (AFU_ORTHOLOGUE AFUA_6G00360)"/>
    <property type="match status" value="1"/>
</dbReference>
<comment type="similarity">
    <text evidence="1">Belongs to the PrpF family.</text>
</comment>
<gene>
    <name evidence="6" type="ORF">H2200_009321</name>
</gene>
<feature type="region of interest" description="Disordered" evidence="3">
    <location>
        <begin position="337"/>
        <end position="372"/>
    </location>
</feature>
<dbReference type="GO" id="GO:0016853">
    <property type="term" value="F:isomerase activity"/>
    <property type="evidence" value="ECO:0007669"/>
    <property type="project" value="UniProtKB-KW"/>
</dbReference>
<dbReference type="InterPro" id="IPR007400">
    <property type="entry name" value="PrpF-like"/>
</dbReference>
<evidence type="ECO:0000256" key="2">
    <source>
        <dbReference type="ARBA" id="ARBA00023235"/>
    </source>
</evidence>
<accession>A0AA38X402</accession>
<keyword evidence="2" id="KW-0413">Isomerase</keyword>
<evidence type="ECO:0000256" key="3">
    <source>
        <dbReference type="SAM" id="MobiDB-lite"/>
    </source>
</evidence>
<dbReference type="SUPFAM" id="SSF103378">
    <property type="entry name" value="2-methylcitrate dehydratase PrpD"/>
    <property type="match status" value="1"/>
</dbReference>
<evidence type="ECO:0000313" key="7">
    <source>
        <dbReference type="Proteomes" id="UP001172673"/>
    </source>
</evidence>
<dbReference type="InterPro" id="IPR042188">
    <property type="entry name" value="MmgE/PrpD_sf_2"/>
</dbReference>
<dbReference type="AlphaFoldDB" id="A0AA38X402"/>
<dbReference type="InterPro" id="IPR045336">
    <property type="entry name" value="MmgE_PrpD_N"/>
</dbReference>
<proteinExistence type="inferred from homology"/>
<keyword evidence="7" id="KW-1185">Reference proteome</keyword>
<feature type="domain" description="MmgE/PrpD N-terminal" evidence="4">
    <location>
        <begin position="385"/>
        <end position="619"/>
    </location>
</feature>
<dbReference type="EMBL" id="JAPDRK010000014">
    <property type="protein sequence ID" value="KAJ9606360.1"/>
    <property type="molecule type" value="Genomic_DNA"/>
</dbReference>
<feature type="compositionally biased region" description="Basic and acidic residues" evidence="3">
    <location>
        <begin position="337"/>
        <end position="351"/>
    </location>
</feature>
<dbReference type="Gene3D" id="3.10.310.10">
    <property type="entry name" value="Diaminopimelate Epimerase, Chain A, domain 1"/>
    <property type="match status" value="1"/>
</dbReference>
<evidence type="ECO:0000256" key="1">
    <source>
        <dbReference type="ARBA" id="ARBA00007673"/>
    </source>
</evidence>
<dbReference type="Pfam" id="PF03972">
    <property type="entry name" value="MmgE_PrpD_N"/>
    <property type="match status" value="1"/>
</dbReference>
<organism evidence="6 7">
    <name type="scientific">Cladophialophora chaetospira</name>
    <dbReference type="NCBI Taxonomy" id="386627"/>
    <lineage>
        <taxon>Eukaryota</taxon>
        <taxon>Fungi</taxon>
        <taxon>Dikarya</taxon>
        <taxon>Ascomycota</taxon>
        <taxon>Pezizomycotina</taxon>
        <taxon>Eurotiomycetes</taxon>
        <taxon>Chaetothyriomycetidae</taxon>
        <taxon>Chaetothyriales</taxon>
        <taxon>Herpotrichiellaceae</taxon>
        <taxon>Cladophialophora</taxon>
    </lineage>
</organism>
<dbReference type="Pfam" id="PF04303">
    <property type="entry name" value="PrpF"/>
    <property type="match status" value="2"/>
</dbReference>
<dbReference type="Proteomes" id="UP001172673">
    <property type="component" value="Unassembled WGS sequence"/>
</dbReference>
<reference evidence="6" key="1">
    <citation type="submission" date="2022-10" db="EMBL/GenBank/DDBJ databases">
        <title>Culturing micro-colonial fungi from biological soil crusts in the Mojave desert and describing Neophaeococcomyces mojavensis, and introducing the new genera and species Taxawa tesnikishii.</title>
        <authorList>
            <person name="Kurbessoian T."/>
            <person name="Stajich J.E."/>
        </authorList>
    </citation>
    <scope>NUCLEOTIDE SEQUENCE</scope>
    <source>
        <strain evidence="6">TK_41</strain>
    </source>
</reference>